<organism evidence="2">
    <name type="scientific">Solanum chacoense</name>
    <name type="common">Chaco potato</name>
    <dbReference type="NCBI Taxonomy" id="4108"/>
    <lineage>
        <taxon>Eukaryota</taxon>
        <taxon>Viridiplantae</taxon>
        <taxon>Streptophyta</taxon>
        <taxon>Embryophyta</taxon>
        <taxon>Tracheophyta</taxon>
        <taxon>Spermatophyta</taxon>
        <taxon>Magnoliopsida</taxon>
        <taxon>eudicotyledons</taxon>
        <taxon>Gunneridae</taxon>
        <taxon>Pentapetalae</taxon>
        <taxon>asterids</taxon>
        <taxon>lamiids</taxon>
        <taxon>Solanales</taxon>
        <taxon>Solanaceae</taxon>
        <taxon>Solanoideae</taxon>
        <taxon>Solaneae</taxon>
        <taxon>Solanum</taxon>
    </lineage>
</organism>
<keyword evidence="1" id="KW-0472">Membrane</keyword>
<keyword evidence="1" id="KW-1133">Transmembrane helix</keyword>
<evidence type="ECO:0000256" key="1">
    <source>
        <dbReference type="SAM" id="Phobius"/>
    </source>
</evidence>
<keyword evidence="1" id="KW-0812">Transmembrane</keyword>
<feature type="transmembrane region" description="Helical" evidence="1">
    <location>
        <begin position="12"/>
        <end position="33"/>
    </location>
</feature>
<dbReference type="AlphaFoldDB" id="A0A0V0GSL5"/>
<accession>A0A0V0GSL5</accession>
<name>A0A0V0GSL5_SOLCH</name>
<feature type="transmembrane region" description="Helical" evidence="1">
    <location>
        <begin position="53"/>
        <end position="72"/>
    </location>
</feature>
<feature type="non-terminal residue" evidence="2">
    <location>
        <position position="1"/>
    </location>
</feature>
<proteinExistence type="predicted"/>
<reference evidence="2" key="1">
    <citation type="submission" date="2015-12" db="EMBL/GenBank/DDBJ databases">
        <title>Gene expression during late stages of embryo sac development: a critical building block for successful pollen-pistil interactions.</title>
        <authorList>
            <person name="Liu Y."/>
            <person name="Joly V."/>
            <person name="Sabar M."/>
            <person name="Matton D.P."/>
        </authorList>
    </citation>
    <scope>NUCLEOTIDE SEQUENCE</scope>
</reference>
<evidence type="ECO:0000313" key="2">
    <source>
        <dbReference type="EMBL" id="JAP11218.1"/>
    </source>
</evidence>
<protein>
    <submittedName>
        <fullName evidence="2">Putative ovule protein</fullName>
    </submittedName>
</protein>
<sequence>KLVIFVVYKLFYAFVVLSSVGLGLGFCSISDWFYEFRLNQSCDDSRLLHLKCYFASIFLVCVCVCVCLELWISLRCL</sequence>
<dbReference type="EMBL" id="GEDG01031719">
    <property type="protein sequence ID" value="JAP11218.1"/>
    <property type="molecule type" value="Transcribed_RNA"/>
</dbReference>